<feature type="domain" description="YjeF C-terminal" evidence="7">
    <location>
        <begin position="1"/>
        <end position="282"/>
    </location>
</feature>
<comment type="subunit">
    <text evidence="6">Homotetramer.</text>
</comment>
<organism evidence="8">
    <name type="scientific">candidate division TA06 bacterium ADurb.Bin417</name>
    <dbReference type="NCBI Taxonomy" id="1852828"/>
    <lineage>
        <taxon>Bacteria</taxon>
        <taxon>Bacteria division TA06</taxon>
    </lineage>
</organism>
<reference evidence="8" key="1">
    <citation type="submission" date="2017-02" db="EMBL/GenBank/DDBJ databases">
        <title>Delving into the versatile metabolic prowess of the omnipresent phylum Bacteroidetes.</title>
        <authorList>
            <person name="Nobu M.K."/>
            <person name="Mei R."/>
            <person name="Narihiro T."/>
            <person name="Kuroda K."/>
            <person name="Liu W.-T."/>
        </authorList>
    </citation>
    <scope>NUCLEOTIDE SEQUENCE</scope>
    <source>
        <strain evidence="8">ADurb.Bin417</strain>
    </source>
</reference>
<evidence type="ECO:0000256" key="4">
    <source>
        <dbReference type="ARBA" id="ARBA00023027"/>
    </source>
</evidence>
<keyword evidence="4 6" id="KW-0520">NAD</keyword>
<dbReference type="PANTHER" id="PTHR12592:SF0">
    <property type="entry name" value="ATP-DEPENDENT (S)-NAD(P)H-HYDRATE DEHYDRATASE"/>
    <property type="match status" value="1"/>
</dbReference>
<evidence type="ECO:0000313" key="8">
    <source>
        <dbReference type="EMBL" id="OPZ93401.1"/>
    </source>
</evidence>
<dbReference type="NCBIfam" id="TIGR00196">
    <property type="entry name" value="yjeF_cterm"/>
    <property type="match status" value="1"/>
</dbReference>
<dbReference type="Gene3D" id="3.40.1190.20">
    <property type="match status" value="1"/>
</dbReference>
<dbReference type="PANTHER" id="PTHR12592">
    <property type="entry name" value="ATP-DEPENDENT (S)-NAD(P)H-HYDRATE DEHYDRATASE FAMILY MEMBER"/>
    <property type="match status" value="1"/>
</dbReference>
<comment type="caution">
    <text evidence="8">The sequence shown here is derived from an EMBL/GenBank/DDBJ whole genome shotgun (WGS) entry which is preliminary data.</text>
</comment>
<dbReference type="GO" id="GO:0052856">
    <property type="term" value="F:NAD(P)HX epimerase activity"/>
    <property type="evidence" value="ECO:0007669"/>
    <property type="project" value="TreeGrafter"/>
</dbReference>
<gene>
    <name evidence="8" type="primary">nnr_1</name>
    <name evidence="6" type="synonym">nnrD</name>
    <name evidence="8" type="ORF">BWY73_00345</name>
</gene>
<dbReference type="CDD" id="cd01171">
    <property type="entry name" value="YXKO-related"/>
    <property type="match status" value="1"/>
</dbReference>
<comment type="catalytic activity">
    <reaction evidence="6">
        <text>(6S)-NADHX + ADP = AMP + phosphate + NADH + H(+)</text>
        <dbReference type="Rhea" id="RHEA:32223"/>
        <dbReference type="ChEBI" id="CHEBI:15378"/>
        <dbReference type="ChEBI" id="CHEBI:43474"/>
        <dbReference type="ChEBI" id="CHEBI:57945"/>
        <dbReference type="ChEBI" id="CHEBI:64074"/>
        <dbReference type="ChEBI" id="CHEBI:456215"/>
        <dbReference type="ChEBI" id="CHEBI:456216"/>
        <dbReference type="EC" id="4.2.1.136"/>
    </reaction>
</comment>
<dbReference type="Pfam" id="PF01256">
    <property type="entry name" value="Carb_kinase"/>
    <property type="match status" value="1"/>
</dbReference>
<feature type="binding site" evidence="6">
    <location>
        <position position="223"/>
    </location>
    <ligand>
        <name>(6S)-NADPHX</name>
        <dbReference type="ChEBI" id="CHEBI:64076"/>
    </ligand>
</feature>
<feature type="binding site" evidence="6">
    <location>
        <position position="222"/>
    </location>
    <ligand>
        <name>AMP</name>
        <dbReference type="ChEBI" id="CHEBI:456215"/>
    </ligand>
</feature>
<evidence type="ECO:0000256" key="1">
    <source>
        <dbReference type="ARBA" id="ARBA00022741"/>
    </source>
</evidence>
<dbReference type="SUPFAM" id="SSF53613">
    <property type="entry name" value="Ribokinase-like"/>
    <property type="match status" value="1"/>
</dbReference>
<protein>
    <recommendedName>
        <fullName evidence="6">ADP-dependent (S)-NAD(P)H-hydrate dehydratase</fullName>
        <ecNumber evidence="6">4.2.1.136</ecNumber>
    </recommendedName>
    <alternativeName>
        <fullName evidence="6">ADP-dependent NAD(P)HX dehydratase</fullName>
    </alternativeName>
</protein>
<keyword evidence="1 6" id="KW-0547">Nucleotide-binding</keyword>
<feature type="binding site" evidence="6">
    <location>
        <position position="156"/>
    </location>
    <ligand>
        <name>(6S)-NADPHX</name>
        <dbReference type="ChEBI" id="CHEBI:64076"/>
    </ligand>
</feature>
<comment type="catalytic activity">
    <reaction evidence="6">
        <text>(6S)-NADPHX + ADP = AMP + phosphate + NADPH + H(+)</text>
        <dbReference type="Rhea" id="RHEA:32235"/>
        <dbReference type="ChEBI" id="CHEBI:15378"/>
        <dbReference type="ChEBI" id="CHEBI:43474"/>
        <dbReference type="ChEBI" id="CHEBI:57783"/>
        <dbReference type="ChEBI" id="CHEBI:64076"/>
        <dbReference type="ChEBI" id="CHEBI:456215"/>
        <dbReference type="ChEBI" id="CHEBI:456216"/>
        <dbReference type="EC" id="4.2.1.136"/>
    </reaction>
</comment>
<dbReference type="InterPro" id="IPR029056">
    <property type="entry name" value="Ribokinase-like"/>
</dbReference>
<feature type="binding site" evidence="6">
    <location>
        <begin position="193"/>
        <end position="197"/>
    </location>
    <ligand>
        <name>AMP</name>
        <dbReference type="ChEBI" id="CHEBI:456215"/>
    </ligand>
</feature>
<dbReference type="Proteomes" id="UP000485484">
    <property type="component" value="Unassembled WGS sequence"/>
</dbReference>
<evidence type="ECO:0000256" key="5">
    <source>
        <dbReference type="ARBA" id="ARBA00023239"/>
    </source>
</evidence>
<dbReference type="InterPro" id="IPR017953">
    <property type="entry name" value="Carbohydrate_kinase_pred_CS"/>
</dbReference>
<keyword evidence="3 6" id="KW-0521">NADP</keyword>
<sequence length="287" mass="29739">MEGTQILRTRPRDSHKGDFGHLLILAGSPRFRGAPALAAAAALRTGAGLVTLATGKSLVPGLQSGLTETMFLPLPEREDTIATAAALEELKGFLPRVEAVLAGPGLGSEKAVAKLLHRFLPLCQQPLILDADALNALAGTPEFLKTIPGPVIITPHPGEFARLTGLPVADIQARRLETAQRFSRKFRVTTVLKGHQTVIAAPDGRHCLNLGGNPGLATAGTGDVLAGIIAGLVVQGLEAFTAARLGVCLHGLAADLAARGTGEASLAASDLLEELPAAIGYLLKHTR</sequence>
<dbReference type="InterPro" id="IPR000631">
    <property type="entry name" value="CARKD"/>
</dbReference>
<dbReference type="EMBL" id="MWAK01000026">
    <property type="protein sequence ID" value="OPZ93401.1"/>
    <property type="molecule type" value="Genomic_DNA"/>
</dbReference>
<accession>A0A1V5MKQ5</accession>
<evidence type="ECO:0000256" key="3">
    <source>
        <dbReference type="ARBA" id="ARBA00022857"/>
    </source>
</evidence>
<comment type="similarity">
    <text evidence="6">Belongs to the NnrD/CARKD family.</text>
</comment>
<evidence type="ECO:0000259" key="7">
    <source>
        <dbReference type="PROSITE" id="PS51383"/>
    </source>
</evidence>
<keyword evidence="5 6" id="KW-0456">Lyase</keyword>
<evidence type="ECO:0000256" key="6">
    <source>
        <dbReference type="HAMAP-Rule" id="MF_01965"/>
    </source>
</evidence>
<name>A0A1V5MKQ5_UNCT6</name>
<evidence type="ECO:0000256" key="2">
    <source>
        <dbReference type="ARBA" id="ARBA00022840"/>
    </source>
</evidence>
<dbReference type="EC" id="4.2.1.136" evidence="6"/>
<comment type="cofactor">
    <cofactor evidence="6">
        <name>Mg(2+)</name>
        <dbReference type="ChEBI" id="CHEBI:18420"/>
    </cofactor>
</comment>
<dbReference type="AlphaFoldDB" id="A0A1V5MKQ5"/>
<dbReference type="GO" id="GO:0046496">
    <property type="term" value="P:nicotinamide nucleotide metabolic process"/>
    <property type="evidence" value="ECO:0007669"/>
    <property type="project" value="UniProtKB-UniRule"/>
</dbReference>
<feature type="binding site" evidence="6">
    <location>
        <position position="105"/>
    </location>
    <ligand>
        <name>(6S)-NADPHX</name>
        <dbReference type="ChEBI" id="CHEBI:64076"/>
    </ligand>
</feature>
<feature type="binding site" evidence="6">
    <location>
        <position position="34"/>
    </location>
    <ligand>
        <name>(6S)-NADPHX</name>
        <dbReference type="ChEBI" id="CHEBI:64076"/>
    </ligand>
</feature>
<dbReference type="PROSITE" id="PS51383">
    <property type="entry name" value="YJEF_C_3"/>
    <property type="match status" value="1"/>
</dbReference>
<keyword evidence="2 6" id="KW-0067">ATP-binding</keyword>
<dbReference type="HAMAP" id="MF_01965">
    <property type="entry name" value="NADHX_dehydratase"/>
    <property type="match status" value="1"/>
</dbReference>
<dbReference type="PROSITE" id="PS01050">
    <property type="entry name" value="YJEF_C_2"/>
    <property type="match status" value="1"/>
</dbReference>
<proteinExistence type="inferred from homology"/>
<dbReference type="GO" id="GO:0110051">
    <property type="term" value="P:metabolite repair"/>
    <property type="evidence" value="ECO:0007669"/>
    <property type="project" value="TreeGrafter"/>
</dbReference>
<dbReference type="GO" id="GO:0005524">
    <property type="term" value="F:ATP binding"/>
    <property type="evidence" value="ECO:0007669"/>
    <property type="project" value="UniProtKB-KW"/>
</dbReference>
<comment type="function">
    <text evidence="6">Catalyzes the dehydration of the S-form of NAD(P)HX at the expense of ADP, which is converted to AMP. Together with NAD(P)HX epimerase, which catalyzes the epimerization of the S- and R-forms, the enzyme allows the repair of both epimers of NAD(P)HX, a damaged form of NAD(P)H that is a result of enzymatic or heat-dependent hydration.</text>
</comment>
<dbReference type="GO" id="GO:0052855">
    <property type="term" value="F:ADP-dependent NAD(P)H-hydrate dehydratase activity"/>
    <property type="evidence" value="ECO:0007669"/>
    <property type="project" value="UniProtKB-UniRule"/>
</dbReference>